<dbReference type="EMBL" id="FOXF01000002">
    <property type="protein sequence ID" value="SFP01134.1"/>
    <property type="molecule type" value="Genomic_DNA"/>
</dbReference>
<feature type="transmembrane region" description="Helical" evidence="1">
    <location>
        <begin position="38"/>
        <end position="56"/>
    </location>
</feature>
<dbReference type="Proteomes" id="UP000243745">
    <property type="component" value="Unassembled WGS sequence"/>
</dbReference>
<gene>
    <name evidence="2" type="ORF">SAMN02910344_00175</name>
</gene>
<evidence type="ECO:0000256" key="1">
    <source>
        <dbReference type="SAM" id="Phobius"/>
    </source>
</evidence>
<evidence type="ECO:0000313" key="3">
    <source>
        <dbReference type="Proteomes" id="UP000243745"/>
    </source>
</evidence>
<keyword evidence="1" id="KW-0472">Membrane</keyword>
<proteinExistence type="predicted"/>
<evidence type="ECO:0000313" key="2">
    <source>
        <dbReference type="EMBL" id="SFP01134.1"/>
    </source>
</evidence>
<keyword evidence="1" id="KW-1133">Transmembrane helix</keyword>
<name>A0A662ZE62_9GAMM</name>
<protein>
    <submittedName>
        <fullName evidence="2">Uncharacterized protein</fullName>
    </submittedName>
</protein>
<sequence length="60" mass="6671">MSVRLLAFLNEIGMVVVHNSSILSVLEHGSMRCPVSDFSAYIVYMVCVTAVTIIIWPKND</sequence>
<dbReference type="AlphaFoldDB" id="A0A662ZE62"/>
<keyword evidence="1" id="KW-0812">Transmembrane</keyword>
<organism evidence="2 3">
    <name type="scientific">Ruminobacter amylophilus</name>
    <dbReference type="NCBI Taxonomy" id="867"/>
    <lineage>
        <taxon>Bacteria</taxon>
        <taxon>Pseudomonadati</taxon>
        <taxon>Pseudomonadota</taxon>
        <taxon>Gammaproteobacteria</taxon>
        <taxon>Aeromonadales</taxon>
        <taxon>Succinivibrionaceae</taxon>
        <taxon>Ruminobacter</taxon>
    </lineage>
</organism>
<keyword evidence="3" id="KW-1185">Reference proteome</keyword>
<accession>A0A662ZE62</accession>
<reference evidence="2 3" key="1">
    <citation type="submission" date="2016-10" db="EMBL/GenBank/DDBJ databases">
        <authorList>
            <person name="Varghese N."/>
            <person name="Submissions S."/>
        </authorList>
    </citation>
    <scope>NUCLEOTIDE SEQUENCE [LARGE SCALE GENOMIC DNA]</scope>
    <source>
        <strain evidence="2 3">DSM 1361</strain>
    </source>
</reference>